<evidence type="ECO:0000313" key="2">
    <source>
        <dbReference type="EMBL" id="CAG8509612.1"/>
    </source>
</evidence>
<protein>
    <submittedName>
        <fullName evidence="2">4519_t:CDS:1</fullName>
    </submittedName>
</protein>
<organism evidence="2 3">
    <name type="scientific">Cetraspora pellucida</name>
    <dbReference type="NCBI Taxonomy" id="1433469"/>
    <lineage>
        <taxon>Eukaryota</taxon>
        <taxon>Fungi</taxon>
        <taxon>Fungi incertae sedis</taxon>
        <taxon>Mucoromycota</taxon>
        <taxon>Glomeromycotina</taxon>
        <taxon>Glomeromycetes</taxon>
        <taxon>Diversisporales</taxon>
        <taxon>Gigasporaceae</taxon>
        <taxon>Cetraspora</taxon>
    </lineage>
</organism>
<dbReference type="EMBL" id="CAJVQA010001300">
    <property type="protein sequence ID" value="CAG8509612.1"/>
    <property type="molecule type" value="Genomic_DNA"/>
</dbReference>
<keyword evidence="3" id="KW-1185">Reference proteome</keyword>
<gene>
    <name evidence="2" type="ORF">CPELLU_LOCUS2851</name>
</gene>
<dbReference type="OrthoDB" id="5597136at2759"/>
<evidence type="ECO:0000256" key="1">
    <source>
        <dbReference type="SAM" id="MobiDB-lite"/>
    </source>
</evidence>
<accession>A0A9N8ZVJ5</accession>
<evidence type="ECO:0000313" key="3">
    <source>
        <dbReference type="Proteomes" id="UP000789759"/>
    </source>
</evidence>
<feature type="region of interest" description="Disordered" evidence="1">
    <location>
        <begin position="1"/>
        <end position="20"/>
    </location>
</feature>
<dbReference type="AlphaFoldDB" id="A0A9N8ZVJ5"/>
<reference evidence="2" key="1">
    <citation type="submission" date="2021-06" db="EMBL/GenBank/DDBJ databases">
        <authorList>
            <person name="Kallberg Y."/>
            <person name="Tangrot J."/>
            <person name="Rosling A."/>
        </authorList>
    </citation>
    <scope>NUCLEOTIDE SEQUENCE</scope>
    <source>
        <strain evidence="2">FL966</strain>
    </source>
</reference>
<proteinExistence type="predicted"/>
<sequence>MSVKDQFENDQTVNRDEYNNQQHLTQTTLLLQKIAQKNEHKPTGQLINNLTQKMQQMAINYEKLTITLAELSTLTVVKRTYCSKLLSDQSHNPRRPFTSLDRNRPQYRNVNICDIYLPKPEEEIYAIKQCKVPKAEHSWEDQPIPIEITSDEQTPIMSQPAVLRRRRGPFIVNLAPKYNVAKDLLTTEESNITNNKYNKKSIVAKYYVWIQNNPILVVLDSEAAVIVIANGTQEQALGKIPNMKMAVRSVIIPTSFQVIENPKEYLDKSVKVPIHQAKEDHLVVSQKLNKDDENNFFNNYKKEETKEVKSYCTDNTTNNEDEDPVNADFWKNTYSPAIYLMAIEEFLIPEESSRYITDASSKDSQPLPNLYINC</sequence>
<name>A0A9N8ZVJ5_9GLOM</name>
<dbReference type="Proteomes" id="UP000789759">
    <property type="component" value="Unassembled WGS sequence"/>
</dbReference>
<comment type="caution">
    <text evidence="2">The sequence shown here is derived from an EMBL/GenBank/DDBJ whole genome shotgun (WGS) entry which is preliminary data.</text>
</comment>